<evidence type="ECO:0000313" key="3">
    <source>
        <dbReference type="Proteomes" id="UP001139516"/>
    </source>
</evidence>
<feature type="region of interest" description="Disordered" evidence="1">
    <location>
        <begin position="147"/>
        <end position="189"/>
    </location>
</feature>
<reference evidence="2" key="1">
    <citation type="submission" date="2022-04" db="EMBL/GenBank/DDBJ databases">
        <title>Roseomonas acroporae sp. nov., isolated from coral Acropora digitifera.</title>
        <authorList>
            <person name="Sun H."/>
        </authorList>
    </citation>
    <scope>NUCLEOTIDE SEQUENCE</scope>
    <source>
        <strain evidence="2">NAR14</strain>
    </source>
</reference>
<dbReference type="Proteomes" id="UP001139516">
    <property type="component" value="Unassembled WGS sequence"/>
</dbReference>
<sequence length="189" mass="19298">MSERARPPAATGAMGRGTEGSRARGRPAGGRVAACRIALALLALLAGASAVPAQAQQRGYQGAAGWLWFASNADLGTCLQTVAGLLRQGGYVVDEIGPNENAVVAGKAGDFFIVTCIPQRQAISIAWNGRQVEDHRAMVSRISGALRAGGAPGGAPQPYAPPQGQLQGQPQGQPQGPSQGMPLPTKPGR</sequence>
<keyword evidence="3" id="KW-1185">Reference proteome</keyword>
<protein>
    <submittedName>
        <fullName evidence="2">Uncharacterized protein</fullName>
    </submittedName>
</protein>
<accession>A0A9X1Y6I6</accession>
<proteinExistence type="predicted"/>
<evidence type="ECO:0000256" key="1">
    <source>
        <dbReference type="SAM" id="MobiDB-lite"/>
    </source>
</evidence>
<organism evidence="2 3">
    <name type="scientific">Roseomonas acroporae</name>
    <dbReference type="NCBI Taxonomy" id="2937791"/>
    <lineage>
        <taxon>Bacteria</taxon>
        <taxon>Pseudomonadati</taxon>
        <taxon>Pseudomonadota</taxon>
        <taxon>Alphaproteobacteria</taxon>
        <taxon>Acetobacterales</taxon>
        <taxon>Roseomonadaceae</taxon>
        <taxon>Roseomonas</taxon>
    </lineage>
</organism>
<dbReference type="RefSeq" id="WP_248666116.1">
    <property type="nucleotide sequence ID" value="NZ_JALPRX010000022.1"/>
</dbReference>
<feature type="region of interest" description="Disordered" evidence="1">
    <location>
        <begin position="1"/>
        <end position="27"/>
    </location>
</feature>
<dbReference type="AlphaFoldDB" id="A0A9X1Y6I6"/>
<evidence type="ECO:0000313" key="2">
    <source>
        <dbReference type="EMBL" id="MCK8783998.1"/>
    </source>
</evidence>
<comment type="caution">
    <text evidence="2">The sequence shown here is derived from an EMBL/GenBank/DDBJ whole genome shotgun (WGS) entry which is preliminary data.</text>
</comment>
<dbReference type="EMBL" id="JALPRX010000022">
    <property type="protein sequence ID" value="MCK8783998.1"/>
    <property type="molecule type" value="Genomic_DNA"/>
</dbReference>
<feature type="compositionally biased region" description="Low complexity" evidence="1">
    <location>
        <begin position="147"/>
        <end position="183"/>
    </location>
</feature>
<gene>
    <name evidence="2" type="ORF">M0638_06340</name>
</gene>
<name>A0A9X1Y6I6_9PROT</name>